<gene>
    <name evidence="1" type="ORF">OSB1V03_LOCUS16692</name>
</gene>
<dbReference type="Proteomes" id="UP000759131">
    <property type="component" value="Unassembled WGS sequence"/>
</dbReference>
<dbReference type="EMBL" id="CAJPIZ010018902">
    <property type="protein sequence ID" value="CAG2116734.1"/>
    <property type="molecule type" value="Genomic_DNA"/>
</dbReference>
<proteinExistence type="predicted"/>
<organism evidence="1">
    <name type="scientific">Medioppia subpectinata</name>
    <dbReference type="NCBI Taxonomy" id="1979941"/>
    <lineage>
        <taxon>Eukaryota</taxon>
        <taxon>Metazoa</taxon>
        <taxon>Ecdysozoa</taxon>
        <taxon>Arthropoda</taxon>
        <taxon>Chelicerata</taxon>
        <taxon>Arachnida</taxon>
        <taxon>Acari</taxon>
        <taxon>Acariformes</taxon>
        <taxon>Sarcoptiformes</taxon>
        <taxon>Oribatida</taxon>
        <taxon>Brachypylina</taxon>
        <taxon>Oppioidea</taxon>
        <taxon>Oppiidae</taxon>
        <taxon>Medioppia</taxon>
    </lineage>
</organism>
<sequence length="190" mass="21043">SKSSAGGFRLRPKPLFTPNTDGNRSAITYMAIEYTAPNLSTVNGWIAVTNWDKGLNINGIIRPLVLYTTASPLSSAADIMASMLAPIGCPIVSSAAMTGELTCDTMAGIERVVKPMIIVSFKDQLLMSAVNDCMDAMLTICETEMRQSMDRFGDDLCQLLLSYLSLEERFRYEEVSKQWQRRSHSESLQK</sequence>
<reference evidence="1" key="1">
    <citation type="submission" date="2020-11" db="EMBL/GenBank/DDBJ databases">
        <authorList>
            <person name="Tran Van P."/>
        </authorList>
    </citation>
    <scope>NUCLEOTIDE SEQUENCE</scope>
</reference>
<protein>
    <submittedName>
        <fullName evidence="1">Uncharacterized protein</fullName>
    </submittedName>
</protein>
<name>A0A7R9L7N9_9ACAR</name>
<evidence type="ECO:0000313" key="1">
    <source>
        <dbReference type="EMBL" id="CAD7636615.1"/>
    </source>
</evidence>
<dbReference type="EMBL" id="OC873477">
    <property type="protein sequence ID" value="CAD7636615.1"/>
    <property type="molecule type" value="Genomic_DNA"/>
</dbReference>
<keyword evidence="2" id="KW-1185">Reference proteome</keyword>
<dbReference type="AlphaFoldDB" id="A0A7R9L7N9"/>
<feature type="non-terminal residue" evidence="1">
    <location>
        <position position="190"/>
    </location>
</feature>
<evidence type="ECO:0000313" key="2">
    <source>
        <dbReference type="Proteomes" id="UP000759131"/>
    </source>
</evidence>
<accession>A0A7R9L7N9</accession>